<dbReference type="PIRSF" id="PIRSF004681">
    <property type="entry name" value="UCP004681"/>
    <property type="match status" value="1"/>
</dbReference>
<protein>
    <submittedName>
        <fullName evidence="2">Secondary thiamine-phosphate synthase enzyme</fullName>
    </submittedName>
</protein>
<dbReference type="AlphaFoldDB" id="A0A4R7NTA6"/>
<evidence type="ECO:0000313" key="3">
    <source>
        <dbReference type="Proteomes" id="UP000295341"/>
    </source>
</evidence>
<dbReference type="EMBL" id="SOBT01000012">
    <property type="protein sequence ID" value="TDU24187.1"/>
    <property type="molecule type" value="Genomic_DNA"/>
</dbReference>
<comment type="caution">
    <text evidence="2">The sequence shown here is derived from an EMBL/GenBank/DDBJ whole genome shotgun (WGS) entry which is preliminary data.</text>
</comment>
<accession>A0A4R7NTA6</accession>
<organism evidence="2 3">
    <name type="scientific">Panacagrimonas perspica</name>
    <dbReference type="NCBI Taxonomy" id="381431"/>
    <lineage>
        <taxon>Bacteria</taxon>
        <taxon>Pseudomonadati</taxon>
        <taxon>Pseudomonadota</taxon>
        <taxon>Gammaproteobacteria</taxon>
        <taxon>Nevskiales</taxon>
        <taxon>Nevskiaceae</taxon>
        <taxon>Panacagrimonas</taxon>
    </lineage>
</organism>
<dbReference type="RefSeq" id="WP_133883608.1">
    <property type="nucleotide sequence ID" value="NZ_MWIN01000003.1"/>
</dbReference>
<gene>
    <name evidence="2" type="ORF">DFR24_4451</name>
</gene>
<dbReference type="NCBIfam" id="TIGR00149">
    <property type="entry name" value="TIGR00149_YjbQ"/>
    <property type="match status" value="1"/>
</dbReference>
<sequence length="144" mass="16188">MWRQTEIILRTRSRGFHLITDEIVAALPALTDVDVGLLHLFLQHTSAALTINENADPTVRGDFERWFNQAVPDGAPYLRHVEEGSDDMPAHIKSSLLGVELNIPIHRGRLRLGIWQGIYLCEHRNQGGARHVIATIHGEQTTSK</sequence>
<dbReference type="InterPro" id="IPR001602">
    <property type="entry name" value="UPF0047_YjbQ-like"/>
</dbReference>
<dbReference type="Proteomes" id="UP000295341">
    <property type="component" value="Unassembled WGS sequence"/>
</dbReference>
<comment type="similarity">
    <text evidence="1">Belongs to the UPF0047 family.</text>
</comment>
<dbReference type="Pfam" id="PF01894">
    <property type="entry name" value="YjbQ"/>
    <property type="match status" value="1"/>
</dbReference>
<evidence type="ECO:0000313" key="2">
    <source>
        <dbReference type="EMBL" id="TDU24187.1"/>
    </source>
</evidence>
<dbReference type="PANTHER" id="PTHR30615">
    <property type="entry name" value="UNCHARACTERIZED PROTEIN YJBQ-RELATED"/>
    <property type="match status" value="1"/>
</dbReference>
<dbReference type="Gene3D" id="2.60.120.460">
    <property type="entry name" value="YjbQ-like"/>
    <property type="match status" value="1"/>
</dbReference>
<dbReference type="OrthoDB" id="9801725at2"/>
<keyword evidence="3" id="KW-1185">Reference proteome</keyword>
<dbReference type="SUPFAM" id="SSF111038">
    <property type="entry name" value="YjbQ-like"/>
    <property type="match status" value="1"/>
</dbReference>
<dbReference type="InterPro" id="IPR035917">
    <property type="entry name" value="YjbQ-like_sf"/>
</dbReference>
<proteinExistence type="inferred from homology"/>
<dbReference type="PANTHER" id="PTHR30615:SF8">
    <property type="entry name" value="UPF0047 PROTEIN C4A8.02C"/>
    <property type="match status" value="1"/>
</dbReference>
<reference evidence="2 3" key="1">
    <citation type="submission" date="2019-03" db="EMBL/GenBank/DDBJ databases">
        <title>Genomic Encyclopedia of Type Strains, Phase IV (KMG-IV): sequencing the most valuable type-strain genomes for metagenomic binning, comparative biology and taxonomic classification.</title>
        <authorList>
            <person name="Goeker M."/>
        </authorList>
    </citation>
    <scope>NUCLEOTIDE SEQUENCE [LARGE SCALE GENOMIC DNA]</scope>
    <source>
        <strain evidence="2 3">DSM 26377</strain>
    </source>
</reference>
<name>A0A4R7NTA6_9GAMM</name>
<evidence type="ECO:0000256" key="1">
    <source>
        <dbReference type="ARBA" id="ARBA00005534"/>
    </source>
</evidence>